<keyword evidence="6" id="KW-1185">Reference proteome</keyword>
<dbReference type="PANTHER" id="PTHR44846:SF1">
    <property type="entry name" value="MANNOSYL-D-GLYCERATE TRANSPORT_METABOLISM SYSTEM REPRESSOR MNGR-RELATED"/>
    <property type="match status" value="1"/>
</dbReference>
<name>A0A0B8NH48_9VIBR</name>
<protein>
    <submittedName>
        <fullName evidence="5">Transcriptional regulator of succinyl CoA synthetase operon</fullName>
    </submittedName>
</protein>
<dbReference type="InterPro" id="IPR000524">
    <property type="entry name" value="Tscrpt_reg_HTH_GntR"/>
</dbReference>
<dbReference type="Pfam" id="PF00392">
    <property type="entry name" value="GntR"/>
    <property type="match status" value="1"/>
</dbReference>
<comment type="caution">
    <text evidence="5">The sequence shown here is derived from an EMBL/GenBank/DDBJ whole genome shotgun (WGS) entry which is preliminary data.</text>
</comment>
<reference evidence="5 6" key="2">
    <citation type="submission" date="2015-01" db="EMBL/GenBank/DDBJ databases">
        <authorList>
            <consortium name="NBRP consortium"/>
            <person name="Sawabe T."/>
            <person name="Meirelles P."/>
            <person name="Feng G."/>
            <person name="Sayaka M."/>
            <person name="Hattori M."/>
            <person name="Ohkuma M."/>
        </authorList>
    </citation>
    <scope>NUCLEOTIDE SEQUENCE [LARGE SCALE GENOMIC DNA]</scope>
    <source>
        <strain evidence="6">JCM 19231</strain>
    </source>
</reference>
<sequence length="235" mass="26748">MNKPRYLQIADILIERISSGELPAGSMLPTEGELQQEFDVSRVTIRKAMQKLVEKDLLFRQRGSGTYVKAPKAQHNALQLSGFVEEVSAQGKTPSSKIITFELIECDELVAEKLELDLGEEVYSIRRLRLIDDEPEVLEHTFLPVALFPDLSISAMRSSKYDYIEKTKGLQIKLSRQSIKPQILDIATANELNIEVSQPVIRVDSVGELASGEVFEYTIHYFRVNQYSFDYIAYR</sequence>
<evidence type="ECO:0000259" key="4">
    <source>
        <dbReference type="PROSITE" id="PS50949"/>
    </source>
</evidence>
<evidence type="ECO:0000313" key="6">
    <source>
        <dbReference type="Proteomes" id="UP000031671"/>
    </source>
</evidence>
<dbReference type="InterPro" id="IPR036390">
    <property type="entry name" value="WH_DNA-bd_sf"/>
</dbReference>
<dbReference type="CDD" id="cd07377">
    <property type="entry name" value="WHTH_GntR"/>
    <property type="match status" value="1"/>
</dbReference>
<keyword evidence="2" id="KW-0238">DNA-binding</keyword>
<dbReference type="InterPro" id="IPR050679">
    <property type="entry name" value="Bact_HTH_transcr_reg"/>
</dbReference>
<dbReference type="InterPro" id="IPR036388">
    <property type="entry name" value="WH-like_DNA-bd_sf"/>
</dbReference>
<dbReference type="GO" id="GO:0045892">
    <property type="term" value="P:negative regulation of DNA-templated transcription"/>
    <property type="evidence" value="ECO:0007669"/>
    <property type="project" value="TreeGrafter"/>
</dbReference>
<evidence type="ECO:0000256" key="3">
    <source>
        <dbReference type="ARBA" id="ARBA00023163"/>
    </source>
</evidence>
<dbReference type="SUPFAM" id="SSF46785">
    <property type="entry name" value="Winged helix' DNA-binding domain"/>
    <property type="match status" value="1"/>
</dbReference>
<dbReference type="PRINTS" id="PR00035">
    <property type="entry name" value="HTHGNTR"/>
</dbReference>
<dbReference type="PROSITE" id="PS50949">
    <property type="entry name" value="HTH_GNTR"/>
    <property type="match status" value="1"/>
</dbReference>
<evidence type="ECO:0000256" key="2">
    <source>
        <dbReference type="ARBA" id="ARBA00023125"/>
    </source>
</evidence>
<dbReference type="InterPro" id="IPR011663">
    <property type="entry name" value="UTRA"/>
</dbReference>
<keyword evidence="3" id="KW-0804">Transcription</keyword>
<evidence type="ECO:0000313" key="5">
    <source>
        <dbReference type="EMBL" id="GAM54095.1"/>
    </source>
</evidence>
<proteinExistence type="predicted"/>
<gene>
    <name evidence="5" type="ORF">JCM19231_3615</name>
</gene>
<feature type="domain" description="HTH gntR-type" evidence="4">
    <location>
        <begin position="3"/>
        <end position="71"/>
    </location>
</feature>
<accession>A0A0B8NH48</accession>
<dbReference type="EMBL" id="BBRZ01000001">
    <property type="protein sequence ID" value="GAM54095.1"/>
    <property type="molecule type" value="Genomic_DNA"/>
</dbReference>
<evidence type="ECO:0000256" key="1">
    <source>
        <dbReference type="ARBA" id="ARBA00023015"/>
    </source>
</evidence>
<reference evidence="5 6" key="1">
    <citation type="submission" date="2015-01" db="EMBL/GenBank/DDBJ databases">
        <title>Vibrio sp. C1 JCM 19231 whole genome shotgun sequence.</title>
        <authorList>
            <person name="Sawabe T."/>
            <person name="Meirelles P."/>
            <person name="Feng G."/>
            <person name="Sayaka M."/>
            <person name="Hattori M."/>
            <person name="Ohkuma M."/>
        </authorList>
    </citation>
    <scope>NUCLEOTIDE SEQUENCE [LARGE SCALE GENOMIC DNA]</scope>
    <source>
        <strain evidence="6">JCM 19231</strain>
    </source>
</reference>
<keyword evidence="1" id="KW-0805">Transcription regulation</keyword>
<dbReference type="Gene3D" id="3.40.1410.10">
    <property type="entry name" value="Chorismate lyase-like"/>
    <property type="match status" value="1"/>
</dbReference>
<dbReference type="InterPro" id="IPR028978">
    <property type="entry name" value="Chorismate_lyase_/UTRA_dom_sf"/>
</dbReference>
<dbReference type="AlphaFoldDB" id="A0A0B8NH48"/>
<dbReference type="SUPFAM" id="SSF64288">
    <property type="entry name" value="Chorismate lyase-like"/>
    <property type="match status" value="1"/>
</dbReference>
<dbReference type="GO" id="GO:0003677">
    <property type="term" value="F:DNA binding"/>
    <property type="evidence" value="ECO:0007669"/>
    <property type="project" value="UniProtKB-KW"/>
</dbReference>
<dbReference type="SMART" id="SM00866">
    <property type="entry name" value="UTRA"/>
    <property type="match status" value="1"/>
</dbReference>
<dbReference type="Pfam" id="PF07702">
    <property type="entry name" value="UTRA"/>
    <property type="match status" value="1"/>
</dbReference>
<dbReference type="FunFam" id="1.10.10.10:FF:000079">
    <property type="entry name" value="GntR family transcriptional regulator"/>
    <property type="match status" value="1"/>
</dbReference>
<organism evidence="5 6">
    <name type="scientific">Vibrio ishigakensis</name>
    <dbReference type="NCBI Taxonomy" id="1481914"/>
    <lineage>
        <taxon>Bacteria</taxon>
        <taxon>Pseudomonadati</taxon>
        <taxon>Pseudomonadota</taxon>
        <taxon>Gammaproteobacteria</taxon>
        <taxon>Vibrionales</taxon>
        <taxon>Vibrionaceae</taxon>
        <taxon>Vibrio</taxon>
    </lineage>
</organism>
<dbReference type="SMART" id="SM00345">
    <property type="entry name" value="HTH_GNTR"/>
    <property type="match status" value="1"/>
</dbReference>
<dbReference type="Proteomes" id="UP000031671">
    <property type="component" value="Unassembled WGS sequence"/>
</dbReference>
<dbReference type="GO" id="GO:0003700">
    <property type="term" value="F:DNA-binding transcription factor activity"/>
    <property type="evidence" value="ECO:0007669"/>
    <property type="project" value="InterPro"/>
</dbReference>
<dbReference type="PANTHER" id="PTHR44846">
    <property type="entry name" value="MANNOSYL-D-GLYCERATE TRANSPORT/METABOLISM SYSTEM REPRESSOR MNGR-RELATED"/>
    <property type="match status" value="1"/>
</dbReference>
<dbReference type="Gene3D" id="1.10.10.10">
    <property type="entry name" value="Winged helix-like DNA-binding domain superfamily/Winged helix DNA-binding domain"/>
    <property type="match status" value="1"/>
</dbReference>
<dbReference type="RefSeq" id="WP_261836927.1">
    <property type="nucleotide sequence ID" value="NZ_AP024882.1"/>
</dbReference>